<keyword evidence="8" id="KW-1185">Reference proteome</keyword>
<dbReference type="OrthoDB" id="9767256at2"/>
<keyword evidence="4" id="KW-0274">FAD</keyword>
<keyword evidence="3" id="KW-0285">Flavoprotein</keyword>
<evidence type="ECO:0000259" key="6">
    <source>
        <dbReference type="PROSITE" id="PS51387"/>
    </source>
</evidence>
<dbReference type="InterPro" id="IPR016169">
    <property type="entry name" value="FAD-bd_PCMH_sub2"/>
</dbReference>
<dbReference type="PANTHER" id="PTHR42934">
    <property type="entry name" value="GLYCOLATE OXIDASE SUBUNIT GLCD"/>
    <property type="match status" value="1"/>
</dbReference>
<dbReference type="GO" id="GO:0071949">
    <property type="term" value="F:FAD binding"/>
    <property type="evidence" value="ECO:0007669"/>
    <property type="project" value="InterPro"/>
</dbReference>
<dbReference type="PROSITE" id="PS51387">
    <property type="entry name" value="FAD_PCMH"/>
    <property type="match status" value="1"/>
</dbReference>
<evidence type="ECO:0000256" key="4">
    <source>
        <dbReference type="ARBA" id="ARBA00022827"/>
    </source>
</evidence>
<dbReference type="Pfam" id="PF01565">
    <property type="entry name" value="FAD_binding_4"/>
    <property type="match status" value="1"/>
</dbReference>
<dbReference type="KEGG" id="cfer:D4Z93_01560"/>
<dbReference type="FunFam" id="1.10.45.10:FF:000001">
    <property type="entry name" value="D-lactate dehydrogenase mitochondrial"/>
    <property type="match status" value="1"/>
</dbReference>
<dbReference type="Gene3D" id="3.30.70.2740">
    <property type="match status" value="1"/>
</dbReference>
<dbReference type="AlphaFoldDB" id="A0A386H0X8"/>
<comment type="similarity">
    <text evidence="2">Belongs to the FAD-binding oxidoreductase/transferase type 4 family.</text>
</comment>
<name>A0A386H0X8_9CLOT</name>
<dbReference type="Gene3D" id="1.10.45.10">
    <property type="entry name" value="Vanillyl-alcohol Oxidase, Chain A, domain 4"/>
    <property type="match status" value="1"/>
</dbReference>
<reference evidence="7 8" key="1">
    <citation type="journal article" date="2019" name="Int. J. Syst. Evol. Microbiol.">
        <title>Clostridium fermenticellae sp. nov., isolated from the mud in a fermentation cellar for the production of the Chinese liquor, baijiu.</title>
        <authorList>
            <person name="Xu P.X."/>
            <person name="Chai L.J."/>
            <person name="Qiu T."/>
            <person name="Zhang X.J."/>
            <person name="Lu Z.M."/>
            <person name="Xiao C."/>
            <person name="Wang S.T."/>
            <person name="Shen C.H."/>
            <person name="Shi J.S."/>
            <person name="Xu Z.H."/>
        </authorList>
    </citation>
    <scope>NUCLEOTIDE SEQUENCE [LARGE SCALE GENOMIC DNA]</scope>
    <source>
        <strain evidence="7 8">JN500901</strain>
    </source>
</reference>
<dbReference type="RefSeq" id="WP_119970007.1">
    <property type="nucleotide sequence ID" value="NZ_CP032416.1"/>
</dbReference>
<evidence type="ECO:0000313" key="8">
    <source>
        <dbReference type="Proteomes" id="UP000266301"/>
    </source>
</evidence>
<dbReference type="SUPFAM" id="SSF56176">
    <property type="entry name" value="FAD-binding/transporter-associated domain-like"/>
    <property type="match status" value="1"/>
</dbReference>
<dbReference type="InterPro" id="IPR004113">
    <property type="entry name" value="FAD-bd_oxidored_4_C"/>
</dbReference>
<dbReference type="InterPro" id="IPR016171">
    <property type="entry name" value="Vanillyl_alc_oxidase_C-sub2"/>
</dbReference>
<feature type="domain" description="FAD-binding PCMH-type" evidence="6">
    <location>
        <begin position="40"/>
        <end position="219"/>
    </location>
</feature>
<accession>A0A386H0X8</accession>
<gene>
    <name evidence="7" type="ORF">D4Z93_01560</name>
</gene>
<dbReference type="EMBL" id="CP032416">
    <property type="protein sequence ID" value="AYD39298.1"/>
    <property type="molecule type" value="Genomic_DNA"/>
</dbReference>
<dbReference type="FunFam" id="3.30.70.2740:FF:000001">
    <property type="entry name" value="D-lactate dehydrogenase mitochondrial"/>
    <property type="match status" value="1"/>
</dbReference>
<dbReference type="Pfam" id="PF02913">
    <property type="entry name" value="FAD-oxidase_C"/>
    <property type="match status" value="1"/>
</dbReference>
<dbReference type="PANTHER" id="PTHR42934:SF2">
    <property type="entry name" value="GLYCOLATE OXIDASE SUBUNIT GLCD"/>
    <property type="match status" value="1"/>
</dbReference>
<evidence type="ECO:0000256" key="1">
    <source>
        <dbReference type="ARBA" id="ARBA00001974"/>
    </source>
</evidence>
<dbReference type="InterPro" id="IPR016164">
    <property type="entry name" value="FAD-linked_Oxase-like_C"/>
</dbReference>
<dbReference type="InterPro" id="IPR051914">
    <property type="entry name" value="FAD-linked_OxidoTrans_Type4"/>
</dbReference>
<evidence type="ECO:0000256" key="3">
    <source>
        <dbReference type="ARBA" id="ARBA00022630"/>
    </source>
</evidence>
<protein>
    <submittedName>
        <fullName evidence="7">FAD-binding oxidoreductase</fullName>
    </submittedName>
</protein>
<comment type="cofactor">
    <cofactor evidence="1">
        <name>FAD</name>
        <dbReference type="ChEBI" id="CHEBI:57692"/>
    </cofactor>
</comment>
<dbReference type="InterPro" id="IPR036318">
    <property type="entry name" value="FAD-bd_PCMH-like_sf"/>
</dbReference>
<keyword evidence="5" id="KW-0560">Oxidoreductase</keyword>
<evidence type="ECO:0000256" key="2">
    <source>
        <dbReference type="ARBA" id="ARBA00008000"/>
    </source>
</evidence>
<dbReference type="InterPro" id="IPR016166">
    <property type="entry name" value="FAD-bd_PCMH"/>
</dbReference>
<evidence type="ECO:0000256" key="5">
    <source>
        <dbReference type="ARBA" id="ARBA00023002"/>
    </source>
</evidence>
<dbReference type="SUPFAM" id="SSF55103">
    <property type="entry name" value="FAD-linked oxidases, C-terminal domain"/>
    <property type="match status" value="1"/>
</dbReference>
<dbReference type="GO" id="GO:0016491">
    <property type="term" value="F:oxidoreductase activity"/>
    <property type="evidence" value="ECO:0007669"/>
    <property type="project" value="UniProtKB-KW"/>
</dbReference>
<proteinExistence type="inferred from homology"/>
<dbReference type="Proteomes" id="UP000266301">
    <property type="component" value="Chromosome"/>
</dbReference>
<evidence type="ECO:0000313" key="7">
    <source>
        <dbReference type="EMBL" id="AYD39298.1"/>
    </source>
</evidence>
<organism evidence="7 8">
    <name type="scientific">Clostridium fermenticellae</name>
    <dbReference type="NCBI Taxonomy" id="2068654"/>
    <lineage>
        <taxon>Bacteria</taxon>
        <taxon>Bacillati</taxon>
        <taxon>Bacillota</taxon>
        <taxon>Clostridia</taxon>
        <taxon>Eubacteriales</taxon>
        <taxon>Clostridiaceae</taxon>
        <taxon>Clostridium</taxon>
    </lineage>
</organism>
<dbReference type="Gene3D" id="3.30.465.10">
    <property type="match status" value="1"/>
</dbReference>
<dbReference type="InterPro" id="IPR006094">
    <property type="entry name" value="Oxid_FAD_bind_N"/>
</dbReference>
<sequence length="460" mass="50140">MKTEVIEKLKQICGNDFATNDLSQIQGYLYDETENLIRPEASKECIVVKPSSSEEISEILKYANEKLIPVVSRGGGTGVVSGVIPTRPSIIISLERLNKLVELDEKNLMITVESGVTLASLLEILSNSSDLFFPVHPGDEGAQIGGMVATNAGGTGAVKHGIMRNHVKALEIVLPTGELVTLGGKLLKNNMGYDLLHLIIGSEGTLGIITKVTLRLYAKSNYSGTLVVSFDSTRDAANSVPAILQSGITPRAIEYVERSIAIKAAKHIGTTWPSENGSVDLIFIIDGSSEDELYDTSEKIVEICEANNAVDSIIAESSKEQKRILDIRSNVYTPYKEHVADGLDMAVPPSSIPDFIDDITRIAKKYNTEIPSAGHIGDGNIHNFILTDENGNLPSYYEEFKKELYKTALKYGGTITAEHGTGKTKKNYMSLQYTDREIKIMEGIKKVFDPNNILNCGNIV</sequence>